<protein>
    <submittedName>
        <fullName evidence="1">Uncharacterized protein</fullName>
    </submittedName>
</protein>
<comment type="caution">
    <text evidence="1">The sequence shown here is derived from an EMBL/GenBank/DDBJ whole genome shotgun (WGS) entry which is preliminary data.</text>
</comment>
<evidence type="ECO:0000313" key="1">
    <source>
        <dbReference type="EMBL" id="KAI9900164.1"/>
    </source>
</evidence>
<proteinExistence type="predicted"/>
<organism evidence="1 2">
    <name type="scientific">Trichothecium roseum</name>
    <dbReference type="NCBI Taxonomy" id="47278"/>
    <lineage>
        <taxon>Eukaryota</taxon>
        <taxon>Fungi</taxon>
        <taxon>Dikarya</taxon>
        <taxon>Ascomycota</taxon>
        <taxon>Pezizomycotina</taxon>
        <taxon>Sordariomycetes</taxon>
        <taxon>Hypocreomycetidae</taxon>
        <taxon>Hypocreales</taxon>
        <taxon>Hypocreales incertae sedis</taxon>
        <taxon>Trichothecium</taxon>
    </lineage>
</organism>
<dbReference type="EMBL" id="CM047943">
    <property type="protein sequence ID" value="KAI9900164.1"/>
    <property type="molecule type" value="Genomic_DNA"/>
</dbReference>
<sequence>MVRESGISATRPSFPRYLLPSLTPSFLSRRRASKDSDSSEDDFIPASSSGEEEEEAQEDGRASSAPRQRDEAGSGGGGKKTSRIAQPDTIRCLDCSAHLAYASQIISKGFTGRHGRAFLVAPPAATQSATPPGADPRDLLNIRVGRSESRQLVTGWHTVADISCDVCDRKVGWKYVDARDLGQRYKVGKFILETERVVTWRSWDGVAAPAASASDGRKGGQPSGADGEGGEEEGRVSFDSEDDDECNELFVGLWDAETIAERRRTGQRRVRHWGI</sequence>
<dbReference type="Proteomes" id="UP001163324">
    <property type="component" value="Chromosome 4"/>
</dbReference>
<accession>A0ACC0V188</accession>
<keyword evidence="2" id="KW-1185">Reference proteome</keyword>
<evidence type="ECO:0000313" key="2">
    <source>
        <dbReference type="Proteomes" id="UP001163324"/>
    </source>
</evidence>
<reference evidence="1" key="1">
    <citation type="submission" date="2022-10" db="EMBL/GenBank/DDBJ databases">
        <title>Complete Genome of Trichothecium roseum strain YXFP-22015, a Plant Pathogen Isolated from Citrus.</title>
        <authorList>
            <person name="Wang Y."/>
            <person name="Zhu L."/>
        </authorList>
    </citation>
    <scope>NUCLEOTIDE SEQUENCE</scope>
    <source>
        <strain evidence="1">YXFP-22015</strain>
    </source>
</reference>
<gene>
    <name evidence="1" type="ORF">N3K66_004426</name>
</gene>
<name>A0ACC0V188_9HYPO</name>